<dbReference type="GO" id="GO:0042242">
    <property type="term" value="F:cobyrinic acid a,c-diamide synthase activity"/>
    <property type="evidence" value="ECO:0007669"/>
    <property type="project" value="InterPro"/>
</dbReference>
<dbReference type="InterPro" id="IPR027417">
    <property type="entry name" value="P-loop_NTPase"/>
</dbReference>
<keyword evidence="3" id="KW-0169">Cobalamin biosynthesis</keyword>
<protein>
    <submittedName>
        <fullName evidence="11">Cobyrinate a,c-diamide synthase</fullName>
    </submittedName>
</protein>
<dbReference type="SUPFAM" id="SSF52540">
    <property type="entry name" value="P-loop containing nucleoside triphosphate hydrolases"/>
    <property type="match status" value="1"/>
</dbReference>
<dbReference type="GO" id="GO:0009236">
    <property type="term" value="P:cobalamin biosynthetic process"/>
    <property type="evidence" value="ECO:0007669"/>
    <property type="project" value="UniProtKB-KW"/>
</dbReference>
<dbReference type="InterPro" id="IPR002586">
    <property type="entry name" value="CobQ/CobB/MinD/ParA_Nub-bd_dom"/>
</dbReference>
<keyword evidence="5" id="KW-0547">Nucleotide-binding</keyword>
<dbReference type="NCBIfam" id="TIGR00379">
    <property type="entry name" value="cobB"/>
    <property type="match status" value="1"/>
</dbReference>
<keyword evidence="6" id="KW-0067">ATP-binding</keyword>
<evidence type="ECO:0000259" key="9">
    <source>
        <dbReference type="Pfam" id="PF01656"/>
    </source>
</evidence>
<keyword evidence="7" id="KW-0460">Magnesium</keyword>
<evidence type="ECO:0000256" key="1">
    <source>
        <dbReference type="ARBA" id="ARBA00001946"/>
    </source>
</evidence>
<comment type="caution">
    <text evidence="11">The sequence shown here is derived from an EMBL/GenBank/DDBJ whole genome shotgun (WGS) entry which is preliminary data.</text>
</comment>
<evidence type="ECO:0000313" key="12">
    <source>
        <dbReference type="Proteomes" id="UP000824108"/>
    </source>
</evidence>
<gene>
    <name evidence="11" type="ORF">H9807_01230</name>
</gene>
<evidence type="ECO:0000313" key="11">
    <source>
        <dbReference type="EMBL" id="HIZ90736.1"/>
    </source>
</evidence>
<dbReference type="CDD" id="cd05388">
    <property type="entry name" value="CobB_N"/>
    <property type="match status" value="1"/>
</dbReference>
<dbReference type="NCBIfam" id="NF002204">
    <property type="entry name" value="PRK01077.1"/>
    <property type="match status" value="1"/>
</dbReference>
<dbReference type="PROSITE" id="PS51274">
    <property type="entry name" value="GATASE_COBBQ"/>
    <property type="match status" value="1"/>
</dbReference>
<proteinExistence type="predicted"/>
<dbReference type="Pfam" id="PF01656">
    <property type="entry name" value="CbiA"/>
    <property type="match status" value="1"/>
</dbReference>
<sequence>MARSIPQFLIAAPMSGSGKTTISRGLMALLKGRGLKVQPYKCGPDYIDTKFHERACGRPSVNLDLFMASPAHVEQLYARYASDADACVVEGMMGMFDGYERDCGSSAEVARLLRLPVVLVVDARSAAYSLAPLLQGFLHFRPDIRFAGIIFNRVGSVRHFEMLQEVCDDLQVECLGYLPKDSLLEQGSRYLGLDFSEREADEAGRHLLARLEAHVRISRLLEVAARPVPETRLKDGVKGRGIVAVARNEESFSFLYTEHLDLLRRYGEVVFFDPEQSVPLPAETSLLYLPGGYPEKHAGALGASAVTMESVRRYIDGGGRALAECGGMIYLSQGVCLDGQPDFLPLVGVLPFSISNRKEHRKLSLGYRRFDYNGQTLRGHEFHYTQYIERAGERLLPSVARVYNARGQEVATPVFRYRNLLASYTHLYWGETDLDRLFADKV</sequence>
<evidence type="ECO:0000256" key="4">
    <source>
        <dbReference type="ARBA" id="ARBA00022598"/>
    </source>
</evidence>
<dbReference type="Gene3D" id="3.40.50.300">
    <property type="entry name" value="P-loop containing nucleotide triphosphate hydrolases"/>
    <property type="match status" value="1"/>
</dbReference>
<dbReference type="EMBL" id="DXAV01000014">
    <property type="protein sequence ID" value="HIZ90736.1"/>
    <property type="molecule type" value="Genomic_DNA"/>
</dbReference>
<name>A0A9D2GWV4_9BACE</name>
<evidence type="ECO:0000256" key="8">
    <source>
        <dbReference type="ARBA" id="ARBA00022962"/>
    </source>
</evidence>
<dbReference type="InterPro" id="IPR029062">
    <property type="entry name" value="Class_I_gatase-like"/>
</dbReference>
<evidence type="ECO:0000256" key="2">
    <source>
        <dbReference type="ARBA" id="ARBA00004953"/>
    </source>
</evidence>
<dbReference type="PANTHER" id="PTHR43873">
    <property type="entry name" value="COBYRINATE A,C-DIAMIDE SYNTHASE"/>
    <property type="match status" value="1"/>
</dbReference>
<keyword evidence="8" id="KW-0315">Glutamine amidotransferase</keyword>
<evidence type="ECO:0000256" key="7">
    <source>
        <dbReference type="ARBA" id="ARBA00022842"/>
    </source>
</evidence>
<dbReference type="GO" id="GO:0005524">
    <property type="term" value="F:ATP binding"/>
    <property type="evidence" value="ECO:0007669"/>
    <property type="project" value="UniProtKB-KW"/>
</dbReference>
<evidence type="ECO:0000256" key="3">
    <source>
        <dbReference type="ARBA" id="ARBA00022573"/>
    </source>
</evidence>
<reference evidence="11" key="2">
    <citation type="submission" date="2021-04" db="EMBL/GenBank/DDBJ databases">
        <authorList>
            <person name="Gilroy R."/>
        </authorList>
    </citation>
    <scope>NUCLEOTIDE SEQUENCE</scope>
    <source>
        <strain evidence="11">CHK118-2852</strain>
    </source>
</reference>
<feature type="domain" description="CobQ/CobB/MinD/ParA nucleotide binding" evidence="9">
    <location>
        <begin position="9"/>
        <end position="184"/>
    </location>
</feature>
<reference evidence="11" key="1">
    <citation type="journal article" date="2021" name="PeerJ">
        <title>Extensive microbial diversity within the chicken gut microbiome revealed by metagenomics and culture.</title>
        <authorList>
            <person name="Gilroy R."/>
            <person name="Ravi A."/>
            <person name="Getino M."/>
            <person name="Pursley I."/>
            <person name="Horton D.L."/>
            <person name="Alikhan N.F."/>
            <person name="Baker D."/>
            <person name="Gharbi K."/>
            <person name="Hall N."/>
            <person name="Watson M."/>
            <person name="Adriaenssens E.M."/>
            <person name="Foster-Nyarko E."/>
            <person name="Jarju S."/>
            <person name="Secka A."/>
            <person name="Antonio M."/>
            <person name="Oren A."/>
            <person name="Chaudhuri R.R."/>
            <person name="La Ragione R."/>
            <person name="Hildebrand F."/>
            <person name="Pallen M.J."/>
        </authorList>
    </citation>
    <scope>NUCLEOTIDE SEQUENCE</scope>
    <source>
        <strain evidence="11">CHK118-2852</strain>
    </source>
</reference>
<dbReference type="AlphaFoldDB" id="A0A9D2GWV4"/>
<evidence type="ECO:0000256" key="5">
    <source>
        <dbReference type="ARBA" id="ARBA00022741"/>
    </source>
</evidence>
<dbReference type="PANTHER" id="PTHR43873:SF1">
    <property type="entry name" value="COBYRINATE A,C-DIAMIDE SYNTHASE"/>
    <property type="match status" value="1"/>
</dbReference>
<dbReference type="InterPro" id="IPR011698">
    <property type="entry name" value="GATase_3"/>
</dbReference>
<dbReference type="Proteomes" id="UP000824108">
    <property type="component" value="Unassembled WGS sequence"/>
</dbReference>
<dbReference type="Pfam" id="PF07685">
    <property type="entry name" value="GATase_3"/>
    <property type="match status" value="1"/>
</dbReference>
<comment type="cofactor">
    <cofactor evidence="1">
        <name>Mg(2+)</name>
        <dbReference type="ChEBI" id="CHEBI:18420"/>
    </cofactor>
</comment>
<comment type="pathway">
    <text evidence="2">Cofactor biosynthesis; adenosylcobalamin biosynthesis.</text>
</comment>
<evidence type="ECO:0000256" key="6">
    <source>
        <dbReference type="ARBA" id="ARBA00022840"/>
    </source>
</evidence>
<evidence type="ECO:0000259" key="10">
    <source>
        <dbReference type="Pfam" id="PF07685"/>
    </source>
</evidence>
<feature type="domain" description="CobB/CobQ-like glutamine amidotransferase" evidence="10">
    <location>
        <begin position="250"/>
        <end position="431"/>
    </location>
</feature>
<dbReference type="SUPFAM" id="SSF52317">
    <property type="entry name" value="Class I glutamine amidotransferase-like"/>
    <property type="match status" value="1"/>
</dbReference>
<accession>A0A9D2GWV4</accession>
<keyword evidence="4" id="KW-0436">Ligase</keyword>
<organism evidence="11 12">
    <name type="scientific">Candidatus Bacteroides merdavium</name>
    <dbReference type="NCBI Taxonomy" id="2838472"/>
    <lineage>
        <taxon>Bacteria</taxon>
        <taxon>Pseudomonadati</taxon>
        <taxon>Bacteroidota</taxon>
        <taxon>Bacteroidia</taxon>
        <taxon>Bacteroidales</taxon>
        <taxon>Bacteroidaceae</taxon>
        <taxon>Bacteroides</taxon>
    </lineage>
</organism>
<dbReference type="InterPro" id="IPR004484">
    <property type="entry name" value="CbiA/CobB_synth"/>
</dbReference>